<dbReference type="InterPro" id="IPR029036">
    <property type="entry name" value="P5CR_dimer"/>
</dbReference>
<comment type="similarity">
    <text evidence="2">Belongs to the pyrroline-5-carboxylate reductase family.</text>
</comment>
<comment type="function">
    <text evidence="13">Oxidoreductase that catalyzes the last step in proline biosynthesis, which corresponds to the reduction of pyrroline-5-carboxylate (P5C) to L-proline using NAD(P)H. Proline is synthesized from either glutamate or ornithine; both are converted to P5C, and then to proline via pyrroline-5-carboxylate reductases (PYCRs). PYCR3 is exclusively linked to the biosynthesis of proline from ornithine.</text>
</comment>
<evidence type="ECO:0000256" key="8">
    <source>
        <dbReference type="ARBA" id="ARBA00038523"/>
    </source>
</evidence>
<dbReference type="HAMAP" id="MF_01925">
    <property type="entry name" value="P5C_reductase"/>
    <property type="match status" value="1"/>
</dbReference>
<accession>E4XD49</accession>
<organism evidence="17">
    <name type="scientific">Oikopleura dioica</name>
    <name type="common">Tunicate</name>
    <dbReference type="NCBI Taxonomy" id="34765"/>
    <lineage>
        <taxon>Eukaryota</taxon>
        <taxon>Metazoa</taxon>
        <taxon>Chordata</taxon>
        <taxon>Tunicata</taxon>
        <taxon>Appendicularia</taxon>
        <taxon>Copelata</taxon>
        <taxon>Oikopleuridae</taxon>
        <taxon>Oikopleura</taxon>
    </lineage>
</organism>
<dbReference type="PANTHER" id="PTHR11645:SF0">
    <property type="entry name" value="PYRROLINE-5-CARBOXYLATE REDUCTASE 3"/>
    <property type="match status" value="1"/>
</dbReference>
<dbReference type="InParanoid" id="E4XD49"/>
<dbReference type="FunCoup" id="E4XD49">
    <property type="interactions" value="89"/>
</dbReference>
<feature type="binding site" evidence="14">
    <location>
        <position position="59"/>
    </location>
    <ligand>
        <name>NADPH</name>
        <dbReference type="ChEBI" id="CHEBI:57783"/>
    </ligand>
</feature>
<evidence type="ECO:0000256" key="11">
    <source>
        <dbReference type="ARBA" id="ARBA00049867"/>
    </source>
</evidence>
<evidence type="ECO:0000256" key="10">
    <source>
        <dbReference type="ARBA" id="ARBA00042532"/>
    </source>
</evidence>
<comment type="subunit">
    <text evidence="8">Homodecamer; composed of 5 homodimers.</text>
</comment>
<evidence type="ECO:0000259" key="15">
    <source>
        <dbReference type="Pfam" id="PF03807"/>
    </source>
</evidence>
<reference evidence="17" key="1">
    <citation type="journal article" date="2010" name="Science">
        <title>Plasticity of animal genome architecture unmasked by rapid evolution of a pelagic tunicate.</title>
        <authorList>
            <person name="Denoeud F."/>
            <person name="Henriet S."/>
            <person name="Mungpakdee S."/>
            <person name="Aury J.M."/>
            <person name="Da Silva C."/>
            <person name="Brinkmann H."/>
            <person name="Mikhaleva J."/>
            <person name="Olsen L.C."/>
            <person name="Jubin C."/>
            <person name="Canestro C."/>
            <person name="Bouquet J.M."/>
            <person name="Danks G."/>
            <person name="Poulain J."/>
            <person name="Campsteijn C."/>
            <person name="Adamski M."/>
            <person name="Cross I."/>
            <person name="Yadetie F."/>
            <person name="Muffato M."/>
            <person name="Louis A."/>
            <person name="Butcher S."/>
            <person name="Tsagkogeorga G."/>
            <person name="Konrad A."/>
            <person name="Singh S."/>
            <person name="Jensen M.F."/>
            <person name="Cong E.H."/>
            <person name="Eikeseth-Otteraa H."/>
            <person name="Noel B."/>
            <person name="Anthouard V."/>
            <person name="Porcel B.M."/>
            <person name="Kachouri-Lafond R."/>
            <person name="Nishino A."/>
            <person name="Ugolini M."/>
            <person name="Chourrout P."/>
            <person name="Nishida H."/>
            <person name="Aasland R."/>
            <person name="Huzurbazar S."/>
            <person name="Westhof E."/>
            <person name="Delsuc F."/>
            <person name="Lehrach H."/>
            <person name="Reinhardt R."/>
            <person name="Weissenbach J."/>
            <person name="Roy S.W."/>
            <person name="Artiguenave F."/>
            <person name="Postlethwait J.H."/>
            <person name="Manak J.R."/>
            <person name="Thompson E.M."/>
            <person name="Jaillon O."/>
            <person name="Du Pasquier L."/>
            <person name="Boudinot P."/>
            <person name="Liberles D.A."/>
            <person name="Volff J.N."/>
            <person name="Philippe H."/>
            <person name="Lenhard B."/>
            <person name="Roest Crollius H."/>
            <person name="Wincker P."/>
            <person name="Chourrout D."/>
        </authorList>
    </citation>
    <scope>NUCLEOTIDE SEQUENCE [LARGE SCALE GENOMIC DNA]</scope>
</reference>
<dbReference type="InterPro" id="IPR000304">
    <property type="entry name" value="Pyrroline-COOH_reductase"/>
</dbReference>
<protein>
    <recommendedName>
        <fullName evidence="9">Pyrroline-5-carboxylate reductase 3</fullName>
        <ecNumber evidence="3">1.5.1.2</ecNumber>
    </recommendedName>
    <alternativeName>
        <fullName evidence="10">Pyrroline-5-carboxylate reductase-like protein</fullName>
    </alternativeName>
</protein>
<dbReference type="PANTHER" id="PTHR11645">
    <property type="entry name" value="PYRROLINE-5-CARBOXYLATE REDUCTASE"/>
    <property type="match status" value="1"/>
</dbReference>
<keyword evidence="6 14" id="KW-0521">NADP</keyword>
<dbReference type="UniPathway" id="UPA00098">
    <property type="reaction ID" value="UER00361"/>
</dbReference>
<dbReference type="NCBIfam" id="TIGR00112">
    <property type="entry name" value="proC"/>
    <property type="match status" value="1"/>
</dbReference>
<evidence type="ECO:0000256" key="1">
    <source>
        <dbReference type="ARBA" id="ARBA00005205"/>
    </source>
</evidence>
<feature type="domain" description="Pyrroline-5-carboxylate reductase dimerisation" evidence="16">
    <location>
        <begin position="163"/>
        <end position="267"/>
    </location>
</feature>
<dbReference type="SUPFAM" id="SSF48179">
    <property type="entry name" value="6-phosphogluconate dehydrogenase C-terminal domain-like"/>
    <property type="match status" value="1"/>
</dbReference>
<name>E4XD49_OIKDI</name>
<evidence type="ECO:0000256" key="2">
    <source>
        <dbReference type="ARBA" id="ARBA00005525"/>
    </source>
</evidence>
<dbReference type="Proteomes" id="UP000011014">
    <property type="component" value="Unassembled WGS sequence"/>
</dbReference>
<feature type="binding site" evidence="14">
    <location>
        <begin position="9"/>
        <end position="14"/>
    </location>
    <ligand>
        <name>NADP(+)</name>
        <dbReference type="ChEBI" id="CHEBI:58349"/>
    </ligand>
</feature>
<dbReference type="SUPFAM" id="SSF51735">
    <property type="entry name" value="NAD(P)-binding Rossmann-fold domains"/>
    <property type="match status" value="1"/>
</dbReference>
<keyword evidence="4" id="KW-0028">Amino-acid biosynthesis</keyword>
<gene>
    <name evidence="17" type="ORF">GSOID_T00008085001</name>
    <name evidence="18" type="ORF">GSOID_T00018716001</name>
</gene>
<evidence type="ECO:0000256" key="5">
    <source>
        <dbReference type="ARBA" id="ARBA00022650"/>
    </source>
</evidence>
<dbReference type="FunFam" id="1.10.3730.10:FF:000001">
    <property type="entry name" value="Pyrroline-5-carboxylate reductase"/>
    <property type="match status" value="1"/>
</dbReference>
<dbReference type="Pfam" id="PF14748">
    <property type="entry name" value="P5CR_dimer"/>
    <property type="match status" value="1"/>
</dbReference>
<evidence type="ECO:0000259" key="16">
    <source>
        <dbReference type="Pfam" id="PF14748"/>
    </source>
</evidence>
<dbReference type="InterPro" id="IPR028939">
    <property type="entry name" value="P5C_Rdtase_cat_N"/>
</dbReference>
<dbReference type="EC" id="1.5.1.2" evidence="3"/>
<dbReference type="PIRSF" id="PIRSF000193">
    <property type="entry name" value="Pyrrol-5-carb_rd"/>
    <property type="match status" value="1"/>
</dbReference>
<dbReference type="GO" id="GO:0055129">
    <property type="term" value="P:L-proline biosynthetic process"/>
    <property type="evidence" value="ECO:0007669"/>
    <property type="project" value="UniProtKB-UniPathway"/>
</dbReference>
<comment type="catalytic activity">
    <reaction evidence="11">
        <text>L-proline + NADP(+) = (S)-1-pyrroline-5-carboxylate + NADPH + 2 H(+)</text>
        <dbReference type="Rhea" id="RHEA:14109"/>
        <dbReference type="ChEBI" id="CHEBI:15378"/>
        <dbReference type="ChEBI" id="CHEBI:17388"/>
        <dbReference type="ChEBI" id="CHEBI:57783"/>
        <dbReference type="ChEBI" id="CHEBI:58349"/>
        <dbReference type="ChEBI" id="CHEBI:60039"/>
        <dbReference type="EC" id="1.5.1.2"/>
    </reaction>
    <physiologicalReaction direction="right-to-left" evidence="11">
        <dbReference type="Rhea" id="RHEA:14111"/>
    </physiologicalReaction>
</comment>
<dbReference type="InterPro" id="IPR008927">
    <property type="entry name" value="6-PGluconate_DH-like_C_sf"/>
</dbReference>
<feature type="domain" description="Pyrroline-5-carboxylate reductase catalytic N-terminal" evidence="15">
    <location>
        <begin position="7"/>
        <end position="100"/>
    </location>
</feature>
<dbReference type="Gene3D" id="1.10.3730.10">
    <property type="entry name" value="ProC C-terminal domain-like"/>
    <property type="match status" value="1"/>
</dbReference>
<evidence type="ECO:0000256" key="3">
    <source>
        <dbReference type="ARBA" id="ARBA00012855"/>
    </source>
</evidence>
<dbReference type="Proteomes" id="UP000001307">
    <property type="component" value="Unassembled WGS sequence"/>
</dbReference>
<keyword evidence="7" id="KW-0560">Oxidoreductase</keyword>
<evidence type="ECO:0000256" key="12">
    <source>
        <dbReference type="ARBA" id="ARBA00049875"/>
    </source>
</evidence>
<evidence type="ECO:0000256" key="7">
    <source>
        <dbReference type="ARBA" id="ARBA00023002"/>
    </source>
</evidence>
<dbReference type="EMBL" id="FN653038">
    <property type="protein sequence ID" value="CBY24084.1"/>
    <property type="molecule type" value="Genomic_DNA"/>
</dbReference>
<evidence type="ECO:0000313" key="19">
    <source>
        <dbReference type="Proteomes" id="UP000001307"/>
    </source>
</evidence>
<dbReference type="Gene3D" id="3.40.50.720">
    <property type="entry name" value="NAD(P)-binding Rossmann-like Domain"/>
    <property type="match status" value="1"/>
</dbReference>
<evidence type="ECO:0000256" key="6">
    <source>
        <dbReference type="ARBA" id="ARBA00022857"/>
    </source>
</evidence>
<comment type="catalytic activity">
    <reaction evidence="12">
        <text>L-proline + NAD(+) = (S)-1-pyrroline-5-carboxylate + NADH + 2 H(+)</text>
        <dbReference type="Rhea" id="RHEA:14105"/>
        <dbReference type="ChEBI" id="CHEBI:15378"/>
        <dbReference type="ChEBI" id="CHEBI:17388"/>
        <dbReference type="ChEBI" id="CHEBI:57540"/>
        <dbReference type="ChEBI" id="CHEBI:57945"/>
        <dbReference type="ChEBI" id="CHEBI:60039"/>
        <dbReference type="EC" id="1.5.1.2"/>
    </reaction>
    <physiologicalReaction direction="right-to-left" evidence="12">
        <dbReference type="Rhea" id="RHEA:14107"/>
    </physiologicalReaction>
</comment>
<evidence type="ECO:0000256" key="13">
    <source>
        <dbReference type="ARBA" id="ARBA00049975"/>
    </source>
</evidence>
<dbReference type="GO" id="GO:0004735">
    <property type="term" value="F:pyrroline-5-carboxylate reductase activity"/>
    <property type="evidence" value="ECO:0007669"/>
    <property type="project" value="UniProtKB-EC"/>
</dbReference>
<evidence type="ECO:0000313" key="18">
    <source>
        <dbReference type="EMBL" id="CBY30825.1"/>
    </source>
</evidence>
<comment type="pathway">
    <text evidence="1">Amino-acid biosynthesis; L-proline biosynthesis; L-proline from L-glutamate 5-semialdehyde: step 1/1.</text>
</comment>
<sequence>MSEYQWGVLGGGQMGYAIIAGAINAGVLEGKNVIVGDPFRTKEKREKWLKLGATCLTKNEEVITQSKYLLLSVKPQMMKEVKDVLANMKSDQTVVSVVAGCSIEKLNETCGHAKVVRVMLNQACLIGHGAAVLCPDKDVPKCDFEMIEEMFKATNGTVDIVLERSMDAFTALSGSGIAFVYQFLEALSDGGVHAGLSRELSKKVAVQTVLGAAKMCEETGKHPGELKDNVTSPSGTTIAGIRALEKAGFRSAAIEAVIAATERCKELS</sequence>
<evidence type="ECO:0000313" key="17">
    <source>
        <dbReference type="EMBL" id="CBY24084.1"/>
    </source>
</evidence>
<dbReference type="AlphaFoldDB" id="E4XD49"/>
<dbReference type="OrthoDB" id="10263291at2759"/>
<dbReference type="Pfam" id="PF03807">
    <property type="entry name" value="F420_oxidored"/>
    <property type="match status" value="1"/>
</dbReference>
<dbReference type="InterPro" id="IPR036291">
    <property type="entry name" value="NAD(P)-bd_dom_sf"/>
</dbReference>
<evidence type="ECO:0000256" key="14">
    <source>
        <dbReference type="PIRSR" id="PIRSR000193-1"/>
    </source>
</evidence>
<dbReference type="EMBL" id="FN654284">
    <property type="protein sequence ID" value="CBY30825.1"/>
    <property type="molecule type" value="Genomic_DNA"/>
</dbReference>
<proteinExistence type="inferred from homology"/>
<evidence type="ECO:0000256" key="4">
    <source>
        <dbReference type="ARBA" id="ARBA00022605"/>
    </source>
</evidence>
<evidence type="ECO:0000256" key="9">
    <source>
        <dbReference type="ARBA" id="ARBA00039786"/>
    </source>
</evidence>
<keyword evidence="19" id="KW-1185">Reference proteome</keyword>
<keyword evidence="5" id="KW-0641">Proline biosynthesis</keyword>